<proteinExistence type="predicted"/>
<organism evidence="1 2">
    <name type="scientific">Pseudomonas syringae pv. aceris</name>
    <dbReference type="NCBI Taxonomy" id="199198"/>
    <lineage>
        <taxon>Bacteria</taxon>
        <taxon>Pseudomonadati</taxon>
        <taxon>Pseudomonadota</taxon>
        <taxon>Gammaproteobacteria</taxon>
        <taxon>Pseudomonadales</taxon>
        <taxon>Pseudomonadaceae</taxon>
        <taxon>Pseudomonas</taxon>
        <taxon>Pseudomonas syringae</taxon>
    </lineage>
</organism>
<dbReference type="AlphaFoldDB" id="A0A0L8IQ46"/>
<accession>A0A0L8IQ46</accession>
<dbReference type="RefSeq" id="WP_138947823.1">
    <property type="nucleotide sequence ID" value="NZ_LGAR01000114.1"/>
</dbReference>
<sequence>MNDEFERVTDSMRDRAMRLCDGVLQAPGDRRRLKSLRLWLRQDDRHRLALRELRQFMEIVPDDPVGLLNRMVSRLPPLPTLH</sequence>
<dbReference type="EMBL" id="LJPM01000067">
    <property type="protein sequence ID" value="KPW25853.1"/>
    <property type="molecule type" value="Genomic_DNA"/>
</dbReference>
<protein>
    <submittedName>
        <fullName evidence="1">Uncharacterized protein</fullName>
    </submittedName>
</protein>
<name>A0A0L8IQ46_PSESX</name>
<comment type="caution">
    <text evidence="1">The sequence shown here is derived from an EMBL/GenBank/DDBJ whole genome shotgun (WGS) entry which is preliminary data.</text>
</comment>
<dbReference type="PATRIC" id="fig|199198.4.peg.2481"/>
<evidence type="ECO:0000313" key="1">
    <source>
        <dbReference type="EMBL" id="KPW25853.1"/>
    </source>
</evidence>
<dbReference type="Proteomes" id="UP000050297">
    <property type="component" value="Unassembled WGS sequence"/>
</dbReference>
<gene>
    <name evidence="1" type="ORF">ALO91_03586</name>
</gene>
<reference evidence="1 2" key="1">
    <citation type="submission" date="2015-09" db="EMBL/GenBank/DDBJ databases">
        <title>Genome announcement of multiple Pseudomonas syringae strains.</title>
        <authorList>
            <person name="Thakur S."/>
            <person name="Wang P.W."/>
            <person name="Gong Y."/>
            <person name="Weir B.S."/>
            <person name="Guttman D.S."/>
        </authorList>
    </citation>
    <scope>NUCLEOTIDE SEQUENCE [LARGE SCALE GENOMIC DNA]</scope>
    <source>
        <strain evidence="1 2">ICMP2802</strain>
    </source>
</reference>
<evidence type="ECO:0000313" key="2">
    <source>
        <dbReference type="Proteomes" id="UP000050297"/>
    </source>
</evidence>